<evidence type="ECO:0000313" key="5">
    <source>
        <dbReference type="EMBL" id="KAK6130301.1"/>
    </source>
</evidence>
<dbReference type="Proteomes" id="UP001318860">
    <property type="component" value="Unassembled WGS sequence"/>
</dbReference>
<protein>
    <recommendedName>
        <fullName evidence="4">Xylanase inhibitor N-terminal domain-containing protein</fullName>
    </recommendedName>
</protein>
<evidence type="ECO:0000256" key="2">
    <source>
        <dbReference type="ARBA" id="ARBA00022670"/>
    </source>
</evidence>
<keyword evidence="6" id="KW-1185">Reference proteome</keyword>
<sequence length="137" mass="14875">MSSSPPLKLPKFTFGCPNSTLAETIGVAGFGRGALSLSAQLATTSLKIGNYFSYCLISHSITQHLLGTKILLILPTHHCWKIRNTRISTVVMPRRNYFYEFFDGEAKKKVGCVMLMDGGDEAETGGGPSGLLGNYQQ</sequence>
<keyword evidence="2" id="KW-0645">Protease</keyword>
<dbReference type="SUPFAM" id="SSF50630">
    <property type="entry name" value="Acid proteases"/>
    <property type="match status" value="1"/>
</dbReference>
<reference evidence="5 6" key="1">
    <citation type="journal article" date="2021" name="Comput. Struct. Biotechnol. J.">
        <title>De novo genome assembly of the potent medicinal plant Rehmannia glutinosa using nanopore technology.</title>
        <authorList>
            <person name="Ma L."/>
            <person name="Dong C."/>
            <person name="Song C."/>
            <person name="Wang X."/>
            <person name="Zheng X."/>
            <person name="Niu Y."/>
            <person name="Chen S."/>
            <person name="Feng W."/>
        </authorList>
    </citation>
    <scope>NUCLEOTIDE SEQUENCE [LARGE SCALE GENOMIC DNA]</scope>
    <source>
        <strain evidence="5">DH-2019</strain>
    </source>
</reference>
<evidence type="ECO:0000259" key="4">
    <source>
        <dbReference type="Pfam" id="PF14543"/>
    </source>
</evidence>
<gene>
    <name evidence="5" type="ORF">DH2020_035973</name>
</gene>
<dbReference type="Pfam" id="PF14543">
    <property type="entry name" value="TAXi_N"/>
    <property type="match status" value="1"/>
</dbReference>
<evidence type="ECO:0000256" key="1">
    <source>
        <dbReference type="ARBA" id="ARBA00007447"/>
    </source>
</evidence>
<evidence type="ECO:0000313" key="6">
    <source>
        <dbReference type="Proteomes" id="UP001318860"/>
    </source>
</evidence>
<feature type="domain" description="Xylanase inhibitor N-terminal" evidence="4">
    <location>
        <begin position="5"/>
        <end position="60"/>
    </location>
</feature>
<dbReference type="EMBL" id="JABTTQ020001587">
    <property type="protein sequence ID" value="KAK6130301.1"/>
    <property type="molecule type" value="Genomic_DNA"/>
</dbReference>
<dbReference type="PANTHER" id="PTHR47967:SF26">
    <property type="entry name" value="PEPTIDASE A1 DOMAIN-CONTAINING PROTEIN"/>
    <property type="match status" value="1"/>
</dbReference>
<keyword evidence="3" id="KW-0378">Hydrolase</keyword>
<proteinExistence type="inferred from homology"/>
<evidence type="ECO:0000256" key="3">
    <source>
        <dbReference type="ARBA" id="ARBA00022801"/>
    </source>
</evidence>
<comment type="caution">
    <text evidence="5">The sequence shown here is derived from an EMBL/GenBank/DDBJ whole genome shotgun (WGS) entry which is preliminary data.</text>
</comment>
<organism evidence="5 6">
    <name type="scientific">Rehmannia glutinosa</name>
    <name type="common">Chinese foxglove</name>
    <dbReference type="NCBI Taxonomy" id="99300"/>
    <lineage>
        <taxon>Eukaryota</taxon>
        <taxon>Viridiplantae</taxon>
        <taxon>Streptophyta</taxon>
        <taxon>Embryophyta</taxon>
        <taxon>Tracheophyta</taxon>
        <taxon>Spermatophyta</taxon>
        <taxon>Magnoliopsida</taxon>
        <taxon>eudicotyledons</taxon>
        <taxon>Gunneridae</taxon>
        <taxon>Pentapetalae</taxon>
        <taxon>asterids</taxon>
        <taxon>lamiids</taxon>
        <taxon>Lamiales</taxon>
        <taxon>Orobanchaceae</taxon>
        <taxon>Rehmannieae</taxon>
        <taxon>Rehmannia</taxon>
    </lineage>
</organism>
<accession>A0ABR0V864</accession>
<name>A0ABR0V864_REHGL</name>
<dbReference type="InterPro" id="IPR051708">
    <property type="entry name" value="Plant_Aspart_Prot_A1"/>
</dbReference>
<dbReference type="InterPro" id="IPR021109">
    <property type="entry name" value="Peptidase_aspartic_dom_sf"/>
</dbReference>
<dbReference type="PANTHER" id="PTHR47967">
    <property type="entry name" value="OS07G0603500 PROTEIN-RELATED"/>
    <property type="match status" value="1"/>
</dbReference>
<dbReference type="InterPro" id="IPR032861">
    <property type="entry name" value="TAXi_N"/>
</dbReference>
<dbReference type="Gene3D" id="2.40.70.10">
    <property type="entry name" value="Acid Proteases"/>
    <property type="match status" value="1"/>
</dbReference>
<comment type="similarity">
    <text evidence="1">Belongs to the peptidase A1 family.</text>
</comment>